<keyword evidence="5" id="KW-0407">Ion channel</keyword>
<keyword evidence="3 5" id="KW-1133">Transmembrane helix</keyword>
<dbReference type="InterPro" id="IPR006202">
    <property type="entry name" value="Neur_chan_lig-bd"/>
</dbReference>
<sequence length="396" mass="46126">MNNYDVTTRPVMEDDTPITVSIAISLYHILDTRWRDEYLTWNASEFGSVQSIRLPANKIWTPDLVISNYADENFNDRMITNVIVDNKGNVLWMVPALVKTYCTLNVQYFPFDLQSCEIIFISWTYSGFELNIIYNESMANTVYYNPDNQEWFVENITSHRNVKKYACCEEPYPDVTFTINMKRRSQFYVFNMIYPCVLIYLISYLGFFLPVESGEKVNLEITILLALVVFLLMVAETMPPTPDAIPVLGMFYGATMMMVSIALLMAVIVTNLYLRRDTHQKLPAFLRRLLKTLGTRSLRNMNKLTKLELKELQSDCNGDVDTNKFNADDMSIDSDDLTDYDYMACQGHFSCFKKTRRRYDSDWQILAKCVDNVLFWSYVVISVLVFFPIFSQLLNR</sequence>
<dbReference type="Pfam" id="PF02931">
    <property type="entry name" value="Neur_chan_LBD"/>
    <property type="match status" value="1"/>
</dbReference>
<dbReference type="GO" id="GO:0004888">
    <property type="term" value="F:transmembrane signaling receptor activity"/>
    <property type="evidence" value="ECO:0007669"/>
    <property type="project" value="InterPro"/>
</dbReference>
<evidence type="ECO:0000256" key="5">
    <source>
        <dbReference type="RuleBase" id="RU000687"/>
    </source>
</evidence>
<feature type="transmembrane region" description="Helical" evidence="5">
    <location>
        <begin position="187"/>
        <end position="209"/>
    </location>
</feature>
<dbReference type="InterPro" id="IPR036734">
    <property type="entry name" value="Neur_chan_lig-bd_sf"/>
</dbReference>
<dbReference type="PRINTS" id="PR00252">
    <property type="entry name" value="NRIONCHANNEL"/>
</dbReference>
<keyword evidence="4 5" id="KW-0472">Membrane</keyword>
<dbReference type="PROSITE" id="PS00236">
    <property type="entry name" value="NEUROTR_ION_CHANNEL"/>
    <property type="match status" value="1"/>
</dbReference>
<dbReference type="InterPro" id="IPR038050">
    <property type="entry name" value="Neuro_actylchol_rec"/>
</dbReference>
<dbReference type="InterPro" id="IPR036719">
    <property type="entry name" value="Neuro-gated_channel_TM_sf"/>
</dbReference>
<dbReference type="OrthoDB" id="5975154at2759"/>
<dbReference type="InterPro" id="IPR006201">
    <property type="entry name" value="Neur_channel"/>
</dbReference>
<dbReference type="Proteomes" id="UP000749559">
    <property type="component" value="Unassembled WGS sequence"/>
</dbReference>
<proteinExistence type="inferred from homology"/>
<dbReference type="GO" id="GO:0016020">
    <property type="term" value="C:membrane"/>
    <property type="evidence" value="ECO:0007669"/>
    <property type="project" value="UniProtKB-SubCell"/>
</dbReference>
<evidence type="ECO:0000259" key="7">
    <source>
        <dbReference type="Pfam" id="PF02932"/>
    </source>
</evidence>
<dbReference type="SUPFAM" id="SSF90112">
    <property type="entry name" value="Neurotransmitter-gated ion-channel transmembrane pore"/>
    <property type="match status" value="1"/>
</dbReference>
<protein>
    <submittedName>
        <fullName evidence="8">Uncharacterized protein</fullName>
    </submittedName>
</protein>
<feature type="domain" description="Neurotransmitter-gated ion-channel transmembrane" evidence="7">
    <location>
        <begin position="192"/>
        <end position="296"/>
    </location>
</feature>
<accession>A0A8S4NXS0</accession>
<organism evidence="8 9">
    <name type="scientific">Owenia fusiformis</name>
    <name type="common">Polychaete worm</name>
    <dbReference type="NCBI Taxonomy" id="6347"/>
    <lineage>
        <taxon>Eukaryota</taxon>
        <taxon>Metazoa</taxon>
        <taxon>Spiralia</taxon>
        <taxon>Lophotrochozoa</taxon>
        <taxon>Annelida</taxon>
        <taxon>Polychaeta</taxon>
        <taxon>Sedentaria</taxon>
        <taxon>Canalipalpata</taxon>
        <taxon>Sabellida</taxon>
        <taxon>Oweniida</taxon>
        <taxon>Oweniidae</taxon>
        <taxon>Owenia</taxon>
    </lineage>
</organism>
<evidence type="ECO:0000256" key="3">
    <source>
        <dbReference type="ARBA" id="ARBA00022989"/>
    </source>
</evidence>
<dbReference type="InterPro" id="IPR006029">
    <property type="entry name" value="Neurotrans-gated_channel_TM"/>
</dbReference>
<dbReference type="FunFam" id="2.70.170.10:FF:000028">
    <property type="entry name" value="AcetylCholine Receptor"/>
    <property type="match status" value="1"/>
</dbReference>
<keyword evidence="2 5" id="KW-0812">Transmembrane</keyword>
<dbReference type="EMBL" id="CAIIXF020000006">
    <property type="protein sequence ID" value="CAH1786653.1"/>
    <property type="molecule type" value="Genomic_DNA"/>
</dbReference>
<keyword evidence="5" id="KW-0813">Transport</keyword>
<keyword evidence="9" id="KW-1185">Reference proteome</keyword>
<gene>
    <name evidence="8" type="ORF">OFUS_LOCUS12507</name>
</gene>
<evidence type="ECO:0000259" key="6">
    <source>
        <dbReference type="Pfam" id="PF02931"/>
    </source>
</evidence>
<comment type="similarity">
    <text evidence="5">Belongs to the ligand-gated ion channel (TC 1.A.9) family.</text>
</comment>
<comment type="subcellular location">
    <subcellularLocation>
        <location evidence="1">Membrane</location>
        <topology evidence="1">Multi-pass membrane protein</topology>
    </subcellularLocation>
</comment>
<dbReference type="Gene3D" id="2.70.170.10">
    <property type="entry name" value="Neurotransmitter-gated ion-channel ligand-binding domain"/>
    <property type="match status" value="1"/>
</dbReference>
<evidence type="ECO:0000313" key="8">
    <source>
        <dbReference type="EMBL" id="CAH1786653.1"/>
    </source>
</evidence>
<name>A0A8S4NXS0_OWEFU</name>
<dbReference type="CDD" id="cd19051">
    <property type="entry name" value="LGIC_TM_cation"/>
    <property type="match status" value="1"/>
</dbReference>
<feature type="transmembrane region" description="Helical" evidence="5">
    <location>
        <begin position="250"/>
        <end position="274"/>
    </location>
</feature>
<dbReference type="GO" id="GO:0005230">
    <property type="term" value="F:extracellular ligand-gated monoatomic ion channel activity"/>
    <property type="evidence" value="ECO:0007669"/>
    <property type="project" value="InterPro"/>
</dbReference>
<dbReference type="InterPro" id="IPR018000">
    <property type="entry name" value="Neurotransmitter_ion_chnl_CS"/>
</dbReference>
<dbReference type="FunFam" id="1.20.58.390:FF:000043">
    <property type="entry name" value="AcetylCholine Receptor"/>
    <property type="match status" value="1"/>
</dbReference>
<evidence type="ECO:0000313" key="9">
    <source>
        <dbReference type="Proteomes" id="UP000749559"/>
    </source>
</evidence>
<comment type="caution">
    <text evidence="8">The sequence shown here is derived from an EMBL/GenBank/DDBJ whole genome shotgun (WGS) entry which is preliminary data.</text>
</comment>
<feature type="transmembrane region" description="Helical" evidence="5">
    <location>
        <begin position="373"/>
        <end position="394"/>
    </location>
</feature>
<feature type="domain" description="Neurotransmitter-gated ion-channel ligand-binding" evidence="6">
    <location>
        <begin position="2"/>
        <end position="184"/>
    </location>
</feature>
<dbReference type="Gene3D" id="1.20.58.390">
    <property type="entry name" value="Neurotransmitter-gated ion-channel transmembrane domain"/>
    <property type="match status" value="1"/>
</dbReference>
<dbReference type="Pfam" id="PF02932">
    <property type="entry name" value="Neur_chan_memb"/>
    <property type="match status" value="1"/>
</dbReference>
<dbReference type="SUPFAM" id="SSF63712">
    <property type="entry name" value="Nicotinic receptor ligand binding domain-like"/>
    <property type="match status" value="1"/>
</dbReference>
<evidence type="ECO:0000256" key="1">
    <source>
        <dbReference type="ARBA" id="ARBA00004141"/>
    </source>
</evidence>
<keyword evidence="5" id="KW-0406">Ion transport</keyword>
<dbReference type="AlphaFoldDB" id="A0A8S4NXS0"/>
<evidence type="ECO:0000256" key="2">
    <source>
        <dbReference type="ARBA" id="ARBA00022692"/>
    </source>
</evidence>
<evidence type="ECO:0000256" key="4">
    <source>
        <dbReference type="ARBA" id="ARBA00023136"/>
    </source>
</evidence>
<dbReference type="CDD" id="cd18997">
    <property type="entry name" value="LGIC_ECD_nAChR"/>
    <property type="match status" value="1"/>
</dbReference>
<feature type="transmembrane region" description="Helical" evidence="5">
    <location>
        <begin position="221"/>
        <end position="238"/>
    </location>
</feature>
<dbReference type="PANTHER" id="PTHR18945">
    <property type="entry name" value="NEUROTRANSMITTER GATED ION CHANNEL"/>
    <property type="match status" value="1"/>
</dbReference>
<reference evidence="8" key="1">
    <citation type="submission" date="2022-03" db="EMBL/GenBank/DDBJ databases">
        <authorList>
            <person name="Martin C."/>
        </authorList>
    </citation>
    <scope>NUCLEOTIDE SEQUENCE</scope>
</reference>